<dbReference type="InterPro" id="IPR036322">
    <property type="entry name" value="WD40_repeat_dom_sf"/>
</dbReference>
<feature type="repeat" description="WD" evidence="3">
    <location>
        <begin position="206"/>
        <end position="241"/>
    </location>
</feature>
<evidence type="ECO:0000313" key="6">
    <source>
        <dbReference type="Proteomes" id="UP001212152"/>
    </source>
</evidence>
<dbReference type="InterPro" id="IPR015943">
    <property type="entry name" value="WD40/YVTN_repeat-like_dom_sf"/>
</dbReference>
<feature type="repeat" description="WD" evidence="3">
    <location>
        <begin position="306"/>
        <end position="347"/>
    </location>
</feature>
<dbReference type="PANTHER" id="PTHR44019:SF8">
    <property type="entry name" value="POC1 CENTRIOLAR PROTEIN HOMOLOG"/>
    <property type="match status" value="1"/>
</dbReference>
<dbReference type="Gene3D" id="2.130.10.10">
    <property type="entry name" value="YVTN repeat-like/Quinoprotein amine dehydrogenase"/>
    <property type="match status" value="2"/>
</dbReference>
<evidence type="ECO:0000256" key="2">
    <source>
        <dbReference type="ARBA" id="ARBA00022737"/>
    </source>
</evidence>
<keyword evidence="2" id="KW-0677">Repeat</keyword>
<dbReference type="InterPro" id="IPR020472">
    <property type="entry name" value="WD40_PAC1"/>
</dbReference>
<evidence type="ECO:0000256" key="1">
    <source>
        <dbReference type="ARBA" id="ARBA00022574"/>
    </source>
</evidence>
<evidence type="ECO:0000313" key="5">
    <source>
        <dbReference type="EMBL" id="KAJ3185444.1"/>
    </source>
</evidence>
<protein>
    <submittedName>
        <fullName evidence="5">Uncharacterized protein</fullName>
    </submittedName>
</protein>
<feature type="region of interest" description="Disordered" evidence="4">
    <location>
        <begin position="409"/>
        <end position="428"/>
    </location>
</feature>
<proteinExistence type="predicted"/>
<dbReference type="InterPro" id="IPR001680">
    <property type="entry name" value="WD40_rpt"/>
</dbReference>
<dbReference type="SUPFAM" id="SSF50978">
    <property type="entry name" value="WD40 repeat-like"/>
    <property type="match status" value="1"/>
</dbReference>
<accession>A0AAD5XW17</accession>
<organism evidence="5 6">
    <name type="scientific">Geranomyces variabilis</name>
    <dbReference type="NCBI Taxonomy" id="109894"/>
    <lineage>
        <taxon>Eukaryota</taxon>
        <taxon>Fungi</taxon>
        <taxon>Fungi incertae sedis</taxon>
        <taxon>Chytridiomycota</taxon>
        <taxon>Chytridiomycota incertae sedis</taxon>
        <taxon>Chytridiomycetes</taxon>
        <taxon>Spizellomycetales</taxon>
        <taxon>Powellomycetaceae</taxon>
        <taxon>Geranomyces</taxon>
    </lineage>
</organism>
<keyword evidence="6" id="KW-1185">Reference proteome</keyword>
<dbReference type="Proteomes" id="UP001212152">
    <property type="component" value="Unassembled WGS sequence"/>
</dbReference>
<dbReference type="InterPro" id="IPR050505">
    <property type="entry name" value="WDR55/POC1"/>
</dbReference>
<feature type="repeat" description="WD" evidence="3">
    <location>
        <begin position="57"/>
        <end position="98"/>
    </location>
</feature>
<evidence type="ECO:0000256" key="4">
    <source>
        <dbReference type="SAM" id="MobiDB-lite"/>
    </source>
</evidence>
<dbReference type="PROSITE" id="PS50294">
    <property type="entry name" value="WD_REPEATS_REGION"/>
    <property type="match status" value="3"/>
</dbReference>
<feature type="repeat" description="WD" evidence="3">
    <location>
        <begin position="99"/>
        <end position="140"/>
    </location>
</feature>
<dbReference type="AlphaFoldDB" id="A0AAD5XW17"/>
<keyword evidence="1 3" id="KW-0853">WD repeat</keyword>
<reference evidence="5" key="1">
    <citation type="submission" date="2020-05" db="EMBL/GenBank/DDBJ databases">
        <title>Phylogenomic resolution of chytrid fungi.</title>
        <authorList>
            <person name="Stajich J.E."/>
            <person name="Amses K."/>
            <person name="Simmons R."/>
            <person name="Seto K."/>
            <person name="Myers J."/>
            <person name="Bonds A."/>
            <person name="Quandt C.A."/>
            <person name="Barry K."/>
            <person name="Liu P."/>
            <person name="Grigoriev I."/>
            <person name="Longcore J.E."/>
            <person name="James T.Y."/>
        </authorList>
    </citation>
    <scope>NUCLEOTIDE SEQUENCE</scope>
    <source>
        <strain evidence="5">JEL0379</strain>
    </source>
</reference>
<dbReference type="PANTHER" id="PTHR44019">
    <property type="entry name" value="WD REPEAT-CONTAINING PROTEIN 55"/>
    <property type="match status" value="1"/>
</dbReference>
<dbReference type="PROSITE" id="PS50082">
    <property type="entry name" value="WD_REPEATS_2"/>
    <property type="match status" value="4"/>
</dbReference>
<evidence type="ECO:0000256" key="3">
    <source>
        <dbReference type="PROSITE-ProRule" id="PRU00221"/>
    </source>
</evidence>
<dbReference type="SMART" id="SM00320">
    <property type="entry name" value="WD40"/>
    <property type="match status" value="5"/>
</dbReference>
<dbReference type="Pfam" id="PF00400">
    <property type="entry name" value="WD40"/>
    <property type="match status" value="4"/>
</dbReference>
<name>A0AAD5XW17_9FUNG</name>
<dbReference type="PRINTS" id="PR00320">
    <property type="entry name" value="GPROTEINBRPT"/>
</dbReference>
<comment type="caution">
    <text evidence="5">The sequence shown here is derived from an EMBL/GenBank/DDBJ whole genome shotgun (WGS) entry which is preliminary data.</text>
</comment>
<sequence length="820" mass="92503">MIVTTTLRRSLAVDVPIANFDVSLVANLLAMCVGRIVYLWALDTLSVLHKFGRNVGNANKVETVRDCSFNANGTLLVVGGDDMRIVVWNVKNFKSEKVIDAHKGVIYQVEFTADSKRVISGSDDGRVSVWDWKTGGLIHSFMRHPSAVRCFDFSYANPDRIICGRGDGNTTTWDTGYSALLDNIEPDPEWSQNALEHSLMGWADPHKHHTGAILALRISPNNRLLATGATDHTCKLWSITSYAKDYESVQQEIRDADRQNHKMNDGIRLEDPDEGIEHQMKTGDVSAWKIGDAPISQGYHGDLVYTFRHEGPVLSVRFNNTASMVITGCMDATCRLWSTRRGDMLFQINVPAPVSSIFVDEKDDMYCVCQNRLLFFSIKANAREEDLPSYWQRRSLERLTEEAITAEDMRREGVTPPGQSSEQPMSAEEAELVNQIKEEMKDGGLQKKITIPELRNLISHGLVAPTFLQTLLDQFETVDSVALVENMKKKELSPTQILRLLVNTPFHPRDIFTALASKHSDELFDMVKRGAPITDIMVQLGFKPLSAKDEQGQPSPSDHIFLNFRDFRPRRRGFHPNDARYAGARGGTFPYPRTARDLYAAGYDDYGYDDDDESYLLEEEMRGGRAAGTRGQTRGKILHFIPSEHLKLLKDFHANRDLKPIFLRDLVLDLNPLSGYPNFTTDADPRDNRPMIANRAVPRQGVRFNDMDTYGRMTRSKITGRRGEYEQPFNIRDLPVNLGASQLGSSSTTMFQPSKYVRARGLNISFQTPRAGAAKAGERLRGHVYAEPIVIRHNRGQEVRQQFVVGRSVGMRERTIDDDE</sequence>
<gene>
    <name evidence="5" type="ORF">HDU87_000065</name>
</gene>
<dbReference type="EMBL" id="JADGJQ010000001">
    <property type="protein sequence ID" value="KAJ3185444.1"/>
    <property type="molecule type" value="Genomic_DNA"/>
</dbReference>